<dbReference type="GO" id="GO:0006357">
    <property type="term" value="P:regulation of transcription by RNA polymerase II"/>
    <property type="evidence" value="ECO:0007669"/>
    <property type="project" value="TreeGrafter"/>
</dbReference>
<proteinExistence type="predicted"/>
<reference evidence="1 2" key="1">
    <citation type="submission" date="2019-08" db="EMBL/GenBank/DDBJ databases">
        <title>The genome of the soybean aphid Biotype 1, its phylome, world population structure and adaptation to the North American continent.</title>
        <authorList>
            <person name="Giordano R."/>
            <person name="Donthu R.K."/>
            <person name="Hernandez A.G."/>
            <person name="Wright C.L."/>
            <person name="Zimin A.V."/>
        </authorList>
    </citation>
    <scope>NUCLEOTIDE SEQUENCE [LARGE SCALE GENOMIC DNA]</scope>
    <source>
        <tissue evidence="1">Whole aphids</tissue>
    </source>
</reference>
<dbReference type="InterPro" id="IPR012337">
    <property type="entry name" value="RNaseH-like_sf"/>
</dbReference>
<dbReference type="OrthoDB" id="6614227at2759"/>
<keyword evidence="2" id="KW-1185">Reference proteome</keyword>
<dbReference type="PANTHER" id="PTHR46169">
    <property type="entry name" value="DNA REPLICATION-RELATED ELEMENT FACTOR, ISOFORM A"/>
    <property type="match status" value="1"/>
</dbReference>
<dbReference type="EMBL" id="VYZN01000048">
    <property type="protein sequence ID" value="KAE9528693.1"/>
    <property type="molecule type" value="Genomic_DNA"/>
</dbReference>
<evidence type="ECO:0008006" key="3">
    <source>
        <dbReference type="Google" id="ProtNLM"/>
    </source>
</evidence>
<comment type="caution">
    <text evidence="1">The sequence shown here is derived from an EMBL/GenBank/DDBJ whole genome shotgun (WGS) entry which is preliminary data.</text>
</comment>
<name>A0A6G0T9L8_APHGL</name>
<organism evidence="1 2">
    <name type="scientific">Aphis glycines</name>
    <name type="common">Soybean aphid</name>
    <dbReference type="NCBI Taxonomy" id="307491"/>
    <lineage>
        <taxon>Eukaryota</taxon>
        <taxon>Metazoa</taxon>
        <taxon>Ecdysozoa</taxon>
        <taxon>Arthropoda</taxon>
        <taxon>Hexapoda</taxon>
        <taxon>Insecta</taxon>
        <taxon>Pterygota</taxon>
        <taxon>Neoptera</taxon>
        <taxon>Paraneoptera</taxon>
        <taxon>Hemiptera</taxon>
        <taxon>Sternorrhyncha</taxon>
        <taxon>Aphidomorpha</taxon>
        <taxon>Aphidoidea</taxon>
        <taxon>Aphididae</taxon>
        <taxon>Aphidini</taxon>
        <taxon>Aphis</taxon>
        <taxon>Aphis</taxon>
    </lineage>
</organism>
<dbReference type="SUPFAM" id="SSF53098">
    <property type="entry name" value="Ribonuclease H-like"/>
    <property type="match status" value="1"/>
</dbReference>
<evidence type="ECO:0000313" key="1">
    <source>
        <dbReference type="EMBL" id="KAE9528693.1"/>
    </source>
</evidence>
<protein>
    <recommendedName>
        <fullName evidence="3">DUF659 domain-containing protein</fullName>
    </recommendedName>
</protein>
<dbReference type="GO" id="GO:0005634">
    <property type="term" value="C:nucleus"/>
    <property type="evidence" value="ECO:0007669"/>
    <property type="project" value="TreeGrafter"/>
</dbReference>
<dbReference type="PANTHER" id="PTHR46169:SF29">
    <property type="entry name" value="DNA REPLICATION-RELATED ELEMENT FACTOR, ISOFORM A"/>
    <property type="match status" value="1"/>
</dbReference>
<sequence>VQKKKVGPLDNMIIVTKKTLSNVSLSKQKLIEACVQLVTINGRPFTLMDDSGFKMIIDPLLDTIGGEHYLFFIYFHFNLKYNSSLIPIYTTLCDHMCYIQWCDSWRVNSRNIKNQVKEHASEIVKNIKLDVYKRLVSLKVDCVTRLNRSIIGVNVQYIKDDKLNIKILGMTELSEKHTSEYLKKVLINILKKYDIDNRQVYSIICDNGRNIVKMVKIFNDANEDDILNEDDIEADIESENTEHLRNDGYDILSESTIKGIITDTEIDLNNDNNLQQEVYSALEIENEEYLTQCVRCSVHTFQLCIEQEKLVVKILRTQSYAALLKKDNLKQAIIDIVTRWSSIYSMLHRLIELKSFCKDHELINSNLFFNNRDWDKISSLVNSLEPTYFATKILQKKDLTLGDFFGIWQQTKSQFQQINSLLSNSIVQSMNNRQEQLMDNSIFVAAIYLDPRFMCTLTAAKKQKAIDHLIKA</sequence>
<dbReference type="Proteomes" id="UP000475862">
    <property type="component" value="Unassembled WGS sequence"/>
</dbReference>
<dbReference type="Gene3D" id="1.10.10.1070">
    <property type="entry name" value="Zinc finger, BED domain-containing"/>
    <property type="match status" value="1"/>
</dbReference>
<dbReference type="InterPro" id="IPR052717">
    <property type="entry name" value="Vacuolar_transposase_reg"/>
</dbReference>
<dbReference type="SUPFAM" id="SSF140996">
    <property type="entry name" value="Hermes dimerisation domain"/>
    <property type="match status" value="1"/>
</dbReference>
<dbReference type="AlphaFoldDB" id="A0A6G0T9L8"/>
<accession>A0A6G0T9L8</accession>
<gene>
    <name evidence="1" type="ORF">AGLY_012268</name>
</gene>
<evidence type="ECO:0000313" key="2">
    <source>
        <dbReference type="Proteomes" id="UP000475862"/>
    </source>
</evidence>
<feature type="non-terminal residue" evidence="1">
    <location>
        <position position="1"/>
    </location>
</feature>